<dbReference type="CDD" id="cd06533">
    <property type="entry name" value="Glyco_transf_WecG_TagA"/>
    <property type="match status" value="1"/>
</dbReference>
<sequence length="259" mass="28634">MRVTFLDTPIDVLSTEETVQCAIDSMRHGKRIRHVAINVAKLVKMQSDPALRADVINSDIIGIDGAGIVIGARLQGIPVPERVAGIDLMEEVLKECSKQGFRPYFLGATEEIVQRAASVARNRYSGLSFAGVRNGYFTTSEERDIVEEINRSGADCLFIGMPTPRKENFLAAHAPHLNVPFLMGVGGSFDVLAGKVSRAPAPMQKLGLEWMHRLLQEPRRMFWRYASTNYAFAILLSRAMFANFAKSTKLALSSLVRGH</sequence>
<reference evidence="3 4" key="1">
    <citation type="submission" date="2020-07" db="EMBL/GenBank/DDBJ databases">
        <title>Draft genome and description of Microvirga mediterraneensis Marseille-Q2068 sp. nov.</title>
        <authorList>
            <person name="Boxberger M."/>
        </authorList>
    </citation>
    <scope>NUCLEOTIDE SEQUENCE [LARGE SCALE GENOMIC DNA]</scope>
    <source>
        <strain evidence="3 4">Marseille-Q2068</strain>
    </source>
</reference>
<dbReference type="AlphaFoldDB" id="A0A838BNT2"/>
<dbReference type="PANTHER" id="PTHR34136">
    <property type="match status" value="1"/>
</dbReference>
<dbReference type="InterPro" id="IPR004629">
    <property type="entry name" value="WecG_TagA_CpsF"/>
</dbReference>
<gene>
    <name evidence="3" type="ORF">H0S73_12825</name>
</gene>
<dbReference type="GO" id="GO:0016758">
    <property type="term" value="F:hexosyltransferase activity"/>
    <property type="evidence" value="ECO:0007669"/>
    <property type="project" value="TreeGrafter"/>
</dbReference>
<proteinExistence type="predicted"/>
<dbReference type="EMBL" id="JACDXJ010000001">
    <property type="protein sequence ID" value="MBA1157011.1"/>
    <property type="molecule type" value="Genomic_DNA"/>
</dbReference>
<dbReference type="Pfam" id="PF03808">
    <property type="entry name" value="Glyco_tran_WecG"/>
    <property type="match status" value="1"/>
</dbReference>
<evidence type="ECO:0000313" key="3">
    <source>
        <dbReference type="EMBL" id="MBA1157011.1"/>
    </source>
</evidence>
<dbReference type="NCBIfam" id="TIGR00696">
    <property type="entry name" value="wecG_tagA_cpsF"/>
    <property type="match status" value="1"/>
</dbReference>
<dbReference type="Proteomes" id="UP000572984">
    <property type="component" value="Unassembled WGS sequence"/>
</dbReference>
<accession>A0A838BNT2</accession>
<name>A0A838BNT2_9HYPH</name>
<keyword evidence="1" id="KW-0328">Glycosyltransferase</keyword>
<evidence type="ECO:0000313" key="4">
    <source>
        <dbReference type="Proteomes" id="UP000572984"/>
    </source>
</evidence>
<keyword evidence="4" id="KW-1185">Reference proteome</keyword>
<organism evidence="3 4">
    <name type="scientific">Microvirga mediterraneensis</name>
    <dbReference type="NCBI Taxonomy" id="2754695"/>
    <lineage>
        <taxon>Bacteria</taxon>
        <taxon>Pseudomonadati</taxon>
        <taxon>Pseudomonadota</taxon>
        <taxon>Alphaproteobacteria</taxon>
        <taxon>Hyphomicrobiales</taxon>
        <taxon>Methylobacteriaceae</taxon>
        <taxon>Microvirga</taxon>
    </lineage>
</organism>
<comment type="caution">
    <text evidence="3">The sequence shown here is derived from an EMBL/GenBank/DDBJ whole genome shotgun (WGS) entry which is preliminary data.</text>
</comment>
<protein>
    <submittedName>
        <fullName evidence="3">WecB/TagA/CpsF family glycosyltransferase</fullName>
    </submittedName>
</protein>
<evidence type="ECO:0000256" key="1">
    <source>
        <dbReference type="ARBA" id="ARBA00022676"/>
    </source>
</evidence>
<dbReference type="PANTHER" id="PTHR34136:SF1">
    <property type="entry name" value="UDP-N-ACETYL-D-MANNOSAMINURONIC ACID TRANSFERASE"/>
    <property type="match status" value="1"/>
</dbReference>
<keyword evidence="2 3" id="KW-0808">Transferase</keyword>
<evidence type="ECO:0000256" key="2">
    <source>
        <dbReference type="ARBA" id="ARBA00022679"/>
    </source>
</evidence>